<evidence type="ECO:0000256" key="2">
    <source>
        <dbReference type="SAM" id="Phobius"/>
    </source>
</evidence>
<proteinExistence type="predicted"/>
<feature type="transmembrane region" description="Helical" evidence="2">
    <location>
        <begin position="107"/>
        <end position="128"/>
    </location>
</feature>
<keyword evidence="2" id="KW-1133">Transmembrane helix</keyword>
<organism evidence="3">
    <name type="scientific">viral metagenome</name>
    <dbReference type="NCBI Taxonomy" id="1070528"/>
    <lineage>
        <taxon>unclassified sequences</taxon>
        <taxon>metagenomes</taxon>
        <taxon>organismal metagenomes</taxon>
    </lineage>
</organism>
<feature type="transmembrane region" description="Helical" evidence="2">
    <location>
        <begin position="140"/>
        <end position="159"/>
    </location>
</feature>
<name>A0A6C0LX27_9ZZZZ</name>
<protein>
    <submittedName>
        <fullName evidence="3">Uncharacterized protein</fullName>
    </submittedName>
</protein>
<reference evidence="3" key="1">
    <citation type="journal article" date="2020" name="Nature">
        <title>Giant virus diversity and host interactions through global metagenomics.</title>
        <authorList>
            <person name="Schulz F."/>
            <person name="Roux S."/>
            <person name="Paez-Espino D."/>
            <person name="Jungbluth S."/>
            <person name="Walsh D.A."/>
            <person name="Denef V.J."/>
            <person name="McMahon K.D."/>
            <person name="Konstantinidis K.T."/>
            <person name="Eloe-Fadrosh E.A."/>
            <person name="Kyrpides N.C."/>
            <person name="Woyke T."/>
        </authorList>
    </citation>
    <scope>NUCLEOTIDE SEQUENCE</scope>
    <source>
        <strain evidence="3">GVMAG-S-1016713-123</strain>
    </source>
</reference>
<keyword evidence="2" id="KW-0812">Transmembrane</keyword>
<dbReference type="AlphaFoldDB" id="A0A6C0LX27"/>
<accession>A0A6C0LX27</accession>
<evidence type="ECO:0000256" key="1">
    <source>
        <dbReference type="SAM" id="MobiDB-lite"/>
    </source>
</evidence>
<feature type="region of interest" description="Disordered" evidence="1">
    <location>
        <begin position="37"/>
        <end position="65"/>
    </location>
</feature>
<keyword evidence="2" id="KW-0472">Membrane</keyword>
<evidence type="ECO:0000313" key="3">
    <source>
        <dbReference type="EMBL" id="QHU34124.1"/>
    </source>
</evidence>
<sequence length="291" mass="34556">MHNMYMSNNVNTDPDDTGQDAANEIVSTIDSIPEQLDADTHTHTPTPSEQLHADTHTPTPTPIPNYSDSKEFVIFSHEYSSLEHYNTEILDECVRNKRLLDLNYDTLFMWISYFQTSVIFFSTFSGFIQATKSVFVINDNIAFIISIVISTYTSLLLSISKYYKLDEQKEKIHNLREQYSLLQNNIKYRIDVLEQWRYHDLWLHQDPVKRFGEWIAFKVKMEKDFLTIVKQKQDLFTQFEIIMDTKQRNKYVIVNKELMYTNNIKLLSWIKKEKKLEQNEPDYKDLAKEYV</sequence>
<dbReference type="EMBL" id="MN740567">
    <property type="protein sequence ID" value="QHU34124.1"/>
    <property type="molecule type" value="Genomic_DNA"/>
</dbReference>